<organism evidence="2 3">
    <name type="scientific">Francisella tularensis</name>
    <dbReference type="NCBI Taxonomy" id="263"/>
    <lineage>
        <taxon>Bacteria</taxon>
        <taxon>Pseudomonadati</taxon>
        <taxon>Pseudomonadota</taxon>
        <taxon>Gammaproteobacteria</taxon>
        <taxon>Thiotrichales</taxon>
        <taxon>Francisellaceae</taxon>
        <taxon>Francisella</taxon>
    </lineage>
</organism>
<dbReference type="AlphaFoldDB" id="A0A6I4RUF0"/>
<proteinExistence type="predicted"/>
<comment type="caution">
    <text evidence="2">The sequence shown here is derived from an EMBL/GenBank/DDBJ whole genome shotgun (WGS) entry which is preliminary data.</text>
</comment>
<dbReference type="Proteomes" id="UP000469081">
    <property type="component" value="Unassembled WGS sequence"/>
</dbReference>
<gene>
    <name evidence="2" type="ORF">FNC33_02280</name>
</gene>
<feature type="compositionally biased region" description="Basic and acidic residues" evidence="1">
    <location>
        <begin position="68"/>
        <end position="81"/>
    </location>
</feature>
<evidence type="ECO:0000313" key="2">
    <source>
        <dbReference type="EMBL" id="MWZ39382.1"/>
    </source>
</evidence>
<dbReference type="EMBL" id="VJEZ01000002">
    <property type="protein sequence ID" value="MWZ39382.1"/>
    <property type="molecule type" value="Genomic_DNA"/>
</dbReference>
<evidence type="ECO:0000313" key="3">
    <source>
        <dbReference type="Proteomes" id="UP000469081"/>
    </source>
</evidence>
<sequence length="81" mass="9046">MKKINPKKLAITLLVLGGICLVLILAIRPYLDHSHSLKENSSTNWNTVKEKVSEARNATATKTQNAYDKSKDTITPEHTNE</sequence>
<dbReference type="RefSeq" id="WP_003039773.1">
    <property type="nucleotide sequence ID" value="NZ_VJEZ01000002.1"/>
</dbReference>
<feature type="region of interest" description="Disordered" evidence="1">
    <location>
        <begin position="55"/>
        <end position="81"/>
    </location>
</feature>
<accession>A0A6I4RUF0</accession>
<evidence type="ECO:0000256" key="1">
    <source>
        <dbReference type="SAM" id="MobiDB-lite"/>
    </source>
</evidence>
<feature type="compositionally biased region" description="Polar residues" evidence="1">
    <location>
        <begin position="56"/>
        <end position="67"/>
    </location>
</feature>
<reference evidence="2 3" key="1">
    <citation type="submission" date="2019-06" db="EMBL/GenBank/DDBJ databases">
        <title>Phylogeography and genetic diversity of Francisella tularensis subsp. holarctica in France (1947-2018).</title>
        <authorList>
            <person name="Kevin M."/>
            <person name="Madani N."/>
            <person name="Maurin M."/>
        </authorList>
    </citation>
    <scope>NUCLEOTIDE SEQUENCE [LARGE SCALE GENOMIC DNA]</scope>
    <source>
        <strain evidence="2 3">ATCC 15482</strain>
    </source>
</reference>
<name>A0A6I4RUF0_FRATU</name>
<protein>
    <submittedName>
        <fullName evidence="2">Uncharacterized protein</fullName>
    </submittedName>
</protein>